<organism evidence="3 4">
    <name type="scientific">Hyaloscypha variabilis (strain UAMH 11265 / GT02V1 / F)</name>
    <name type="common">Meliniomyces variabilis</name>
    <dbReference type="NCBI Taxonomy" id="1149755"/>
    <lineage>
        <taxon>Eukaryota</taxon>
        <taxon>Fungi</taxon>
        <taxon>Dikarya</taxon>
        <taxon>Ascomycota</taxon>
        <taxon>Pezizomycotina</taxon>
        <taxon>Leotiomycetes</taxon>
        <taxon>Helotiales</taxon>
        <taxon>Hyaloscyphaceae</taxon>
        <taxon>Hyaloscypha</taxon>
        <taxon>Hyaloscypha variabilis</taxon>
    </lineage>
</organism>
<sequence>MSAVNMARANKLKRSQKPTPSTIRLRRSPGSDQAEEPLQPVDELEKSCVGEFFLMHSTLIEIGKRALADCVALHEQCKPTTSTSSTYFRPTRLIDLESLERPKLIDSKAIIGEDQRYACLSHQWGKPDQDTKQAMTTTCDNLQARVDGIDFWALPERYRESILICKSLGIRYMWIDSLCIIQDCHEDWRTESGMMAQIYENGILTISSNLPVDGQAWKPPLPAKTPYPVIRDNGEEWFTTMLLHGPLASRAWCLQERYLSPRILHIFEKNLWIWECSTRVRGAHKNGLLYRRDVTEHQDRPWRKQLMDTRLDRSTLLDLWYNAVSDYSNRSLTYDTDKLPAISGIAAKLQTILNYKYLAGLWQEDIIHGLLWHNGSNPMRLDVWPWVYDSAFKEEMESLPVLKVPSSYIAPSWSWASFQGPVEFMRLGGSNFTPLATLKSSSIETLGGTSERLGQVGQRSHIVLCGHFCDPIPRLQAAHPSIALVMLDGRIAFTLEELHYFVIGIIDRKMFNTQERCKWLGLILHSSDPGANIYSRVGIFSFSVYMADDMSHLYAGTMAEITIV</sequence>
<proteinExistence type="predicted"/>
<evidence type="ECO:0000313" key="4">
    <source>
        <dbReference type="Proteomes" id="UP000235786"/>
    </source>
</evidence>
<dbReference type="OrthoDB" id="3550169at2759"/>
<dbReference type="PANTHER" id="PTHR33112:SF15">
    <property type="entry name" value="HETEROKARYON INCOMPATIBILITY DOMAIN-CONTAINING PROTEIN"/>
    <property type="match status" value="1"/>
</dbReference>
<dbReference type="AlphaFoldDB" id="A0A2J6SB28"/>
<evidence type="ECO:0000313" key="3">
    <source>
        <dbReference type="EMBL" id="PMD47961.1"/>
    </source>
</evidence>
<feature type="region of interest" description="Disordered" evidence="1">
    <location>
        <begin position="1"/>
        <end position="39"/>
    </location>
</feature>
<dbReference type="InterPro" id="IPR010730">
    <property type="entry name" value="HET"/>
</dbReference>
<name>A0A2J6SB28_HYAVF</name>
<feature type="domain" description="Heterokaryon incompatibility" evidence="2">
    <location>
        <begin position="117"/>
        <end position="256"/>
    </location>
</feature>
<gene>
    <name evidence="3" type="ORF">L207DRAFT_628513</name>
</gene>
<dbReference type="Proteomes" id="UP000235786">
    <property type="component" value="Unassembled WGS sequence"/>
</dbReference>
<dbReference type="EMBL" id="KZ613938">
    <property type="protein sequence ID" value="PMD47961.1"/>
    <property type="molecule type" value="Genomic_DNA"/>
</dbReference>
<accession>A0A2J6SB28</accession>
<reference evidence="3 4" key="1">
    <citation type="submission" date="2016-04" db="EMBL/GenBank/DDBJ databases">
        <title>A degradative enzymes factory behind the ericoid mycorrhizal symbiosis.</title>
        <authorList>
            <consortium name="DOE Joint Genome Institute"/>
            <person name="Martino E."/>
            <person name="Morin E."/>
            <person name="Grelet G."/>
            <person name="Kuo A."/>
            <person name="Kohler A."/>
            <person name="Daghino S."/>
            <person name="Barry K."/>
            <person name="Choi C."/>
            <person name="Cichocki N."/>
            <person name="Clum A."/>
            <person name="Copeland A."/>
            <person name="Hainaut M."/>
            <person name="Haridas S."/>
            <person name="Labutti K."/>
            <person name="Lindquist E."/>
            <person name="Lipzen A."/>
            <person name="Khouja H.-R."/>
            <person name="Murat C."/>
            <person name="Ohm R."/>
            <person name="Olson A."/>
            <person name="Spatafora J."/>
            <person name="Veneault-Fourrey C."/>
            <person name="Henrissat B."/>
            <person name="Grigoriev I."/>
            <person name="Martin F."/>
            <person name="Perotto S."/>
        </authorList>
    </citation>
    <scope>NUCLEOTIDE SEQUENCE [LARGE SCALE GENOMIC DNA]</scope>
    <source>
        <strain evidence="3 4">F</strain>
    </source>
</reference>
<evidence type="ECO:0000259" key="2">
    <source>
        <dbReference type="Pfam" id="PF06985"/>
    </source>
</evidence>
<dbReference type="PANTHER" id="PTHR33112">
    <property type="entry name" value="DOMAIN PROTEIN, PUTATIVE-RELATED"/>
    <property type="match status" value="1"/>
</dbReference>
<keyword evidence="4" id="KW-1185">Reference proteome</keyword>
<evidence type="ECO:0000256" key="1">
    <source>
        <dbReference type="SAM" id="MobiDB-lite"/>
    </source>
</evidence>
<protein>
    <submittedName>
        <fullName evidence="3">HET-domain-containing protein</fullName>
    </submittedName>
</protein>
<dbReference type="STRING" id="1149755.A0A2J6SB28"/>
<dbReference type="Pfam" id="PF06985">
    <property type="entry name" value="HET"/>
    <property type="match status" value="1"/>
</dbReference>